<dbReference type="InterPro" id="IPR002156">
    <property type="entry name" value="RNaseH_domain"/>
</dbReference>
<dbReference type="EMBL" id="JBBPBK010000003">
    <property type="protein sequence ID" value="KAK9288894.1"/>
    <property type="molecule type" value="Genomic_DNA"/>
</dbReference>
<evidence type="ECO:0000313" key="3">
    <source>
        <dbReference type="Proteomes" id="UP001415857"/>
    </source>
</evidence>
<dbReference type="GO" id="GO:0004523">
    <property type="term" value="F:RNA-DNA hybrid ribonuclease activity"/>
    <property type="evidence" value="ECO:0007669"/>
    <property type="project" value="InterPro"/>
</dbReference>
<dbReference type="Pfam" id="PF13456">
    <property type="entry name" value="RVT_3"/>
    <property type="match status" value="1"/>
</dbReference>
<dbReference type="Gene3D" id="3.30.420.10">
    <property type="entry name" value="Ribonuclease H-like superfamily/Ribonuclease H"/>
    <property type="match status" value="1"/>
</dbReference>
<dbReference type="SUPFAM" id="SSF53098">
    <property type="entry name" value="Ribonuclease H-like"/>
    <property type="match status" value="1"/>
</dbReference>
<dbReference type="Proteomes" id="UP001415857">
    <property type="component" value="Unassembled WGS sequence"/>
</dbReference>
<organism evidence="2 3">
    <name type="scientific">Liquidambar formosana</name>
    <name type="common">Formosan gum</name>
    <dbReference type="NCBI Taxonomy" id="63359"/>
    <lineage>
        <taxon>Eukaryota</taxon>
        <taxon>Viridiplantae</taxon>
        <taxon>Streptophyta</taxon>
        <taxon>Embryophyta</taxon>
        <taxon>Tracheophyta</taxon>
        <taxon>Spermatophyta</taxon>
        <taxon>Magnoliopsida</taxon>
        <taxon>eudicotyledons</taxon>
        <taxon>Gunneridae</taxon>
        <taxon>Pentapetalae</taxon>
        <taxon>Saxifragales</taxon>
        <taxon>Altingiaceae</taxon>
        <taxon>Liquidambar</taxon>
    </lineage>
</organism>
<dbReference type="PANTHER" id="PTHR47723:SF19">
    <property type="entry name" value="POLYNUCLEOTIDYL TRANSFERASE, RIBONUCLEASE H-LIKE SUPERFAMILY PROTEIN"/>
    <property type="match status" value="1"/>
</dbReference>
<evidence type="ECO:0000259" key="1">
    <source>
        <dbReference type="Pfam" id="PF13456"/>
    </source>
</evidence>
<name>A0AAP0X179_LIQFO</name>
<dbReference type="InterPro" id="IPR012337">
    <property type="entry name" value="RNaseH-like_sf"/>
</dbReference>
<dbReference type="AlphaFoldDB" id="A0AAP0X179"/>
<accession>A0AAP0X179</accession>
<proteinExistence type="predicted"/>
<dbReference type="InterPro" id="IPR036397">
    <property type="entry name" value="RNaseH_sf"/>
</dbReference>
<dbReference type="InterPro" id="IPR044730">
    <property type="entry name" value="RNase_H-like_dom_plant"/>
</dbReference>
<sequence length="173" mass="19326">MVKWEPPISPYFKLNTDGFSLGNPGKVSAGGLIRDHLGQWIKDYTRRLGIASSTEAELWGLRDGLELAIKCNINKLFIDMDASAALSLVQSEVPLAHPLSVVICDCRWLMGRFLEVHLQHNFRESNKCADILARKGDGVDFTCTVFNNPPSWMLDQLQAKGVSYPRHVLNSIT</sequence>
<comment type="caution">
    <text evidence="2">The sequence shown here is derived from an EMBL/GenBank/DDBJ whole genome shotgun (WGS) entry which is preliminary data.</text>
</comment>
<protein>
    <recommendedName>
        <fullName evidence="1">RNase H type-1 domain-containing protein</fullName>
    </recommendedName>
</protein>
<dbReference type="InterPro" id="IPR053151">
    <property type="entry name" value="RNase_H-like"/>
</dbReference>
<dbReference type="PANTHER" id="PTHR47723">
    <property type="entry name" value="OS05G0353850 PROTEIN"/>
    <property type="match status" value="1"/>
</dbReference>
<evidence type="ECO:0000313" key="2">
    <source>
        <dbReference type="EMBL" id="KAK9288894.1"/>
    </source>
</evidence>
<dbReference type="GO" id="GO:0003676">
    <property type="term" value="F:nucleic acid binding"/>
    <property type="evidence" value="ECO:0007669"/>
    <property type="project" value="InterPro"/>
</dbReference>
<gene>
    <name evidence="2" type="ORF">L1049_017361</name>
</gene>
<reference evidence="2 3" key="1">
    <citation type="journal article" date="2024" name="Plant J.">
        <title>Genome sequences and population genomics reveal climatic adaptation and genomic divergence between two closely related sweetgum species.</title>
        <authorList>
            <person name="Xu W.Q."/>
            <person name="Ren C.Q."/>
            <person name="Zhang X.Y."/>
            <person name="Comes H.P."/>
            <person name="Liu X.H."/>
            <person name="Li Y.G."/>
            <person name="Kettle C.J."/>
            <person name="Jalonen R."/>
            <person name="Gaisberger H."/>
            <person name="Ma Y.Z."/>
            <person name="Qiu Y.X."/>
        </authorList>
    </citation>
    <scope>NUCLEOTIDE SEQUENCE [LARGE SCALE GENOMIC DNA]</scope>
    <source>
        <strain evidence="2">Hangzhou</strain>
    </source>
</reference>
<dbReference type="CDD" id="cd06222">
    <property type="entry name" value="RNase_H_like"/>
    <property type="match status" value="1"/>
</dbReference>
<keyword evidence="3" id="KW-1185">Reference proteome</keyword>
<feature type="domain" description="RNase H type-1" evidence="1">
    <location>
        <begin position="15"/>
        <end position="135"/>
    </location>
</feature>